<protein>
    <submittedName>
        <fullName evidence="2">Uncharacterized protein</fullName>
    </submittedName>
</protein>
<feature type="compositionally biased region" description="Polar residues" evidence="1">
    <location>
        <begin position="28"/>
        <end position="40"/>
    </location>
</feature>
<sequence length="229" mass="25357">MTPGTEELQSNAQVSAPPEQSRPKTRSNEYQPVSGRSSPTDILRGVAFIMHLIEEEDEIDPPQLPNMVIDEELVLSPQDLVDGEIVEPPHVQSTQFEDNGKRGGILSDEESPDHIQVELPKSSSMVIDVEPLQVQSMQFEDNGRDGDSPDHIHVELLKSSSMLIDVEPLQAQSTQFEDNGRDGGSPNHLHVELPKSSSMLIDEEPSHPHLEIRGLLLYDLPPKKPSVNT</sequence>
<gene>
    <name evidence="2" type="ORF">M422DRAFT_262793</name>
</gene>
<organism evidence="2 3">
    <name type="scientific">Sphaerobolus stellatus (strain SS14)</name>
    <dbReference type="NCBI Taxonomy" id="990650"/>
    <lineage>
        <taxon>Eukaryota</taxon>
        <taxon>Fungi</taxon>
        <taxon>Dikarya</taxon>
        <taxon>Basidiomycota</taxon>
        <taxon>Agaricomycotina</taxon>
        <taxon>Agaricomycetes</taxon>
        <taxon>Phallomycetidae</taxon>
        <taxon>Geastrales</taxon>
        <taxon>Sphaerobolaceae</taxon>
        <taxon>Sphaerobolus</taxon>
    </lineage>
</organism>
<dbReference type="AlphaFoldDB" id="A0A0C9VC04"/>
<feature type="region of interest" description="Disordered" evidence="1">
    <location>
        <begin position="1"/>
        <end position="41"/>
    </location>
</feature>
<name>A0A0C9VC04_SPHS4</name>
<dbReference type="EMBL" id="KN837193">
    <property type="protein sequence ID" value="KIJ35050.1"/>
    <property type="molecule type" value="Genomic_DNA"/>
</dbReference>
<dbReference type="Proteomes" id="UP000054279">
    <property type="component" value="Unassembled WGS sequence"/>
</dbReference>
<proteinExistence type="predicted"/>
<evidence type="ECO:0000256" key="1">
    <source>
        <dbReference type="SAM" id="MobiDB-lite"/>
    </source>
</evidence>
<reference evidence="2 3" key="1">
    <citation type="submission" date="2014-06" db="EMBL/GenBank/DDBJ databases">
        <title>Evolutionary Origins and Diversification of the Mycorrhizal Mutualists.</title>
        <authorList>
            <consortium name="DOE Joint Genome Institute"/>
            <consortium name="Mycorrhizal Genomics Consortium"/>
            <person name="Kohler A."/>
            <person name="Kuo A."/>
            <person name="Nagy L.G."/>
            <person name="Floudas D."/>
            <person name="Copeland A."/>
            <person name="Barry K.W."/>
            <person name="Cichocki N."/>
            <person name="Veneault-Fourrey C."/>
            <person name="LaButti K."/>
            <person name="Lindquist E.A."/>
            <person name="Lipzen A."/>
            <person name="Lundell T."/>
            <person name="Morin E."/>
            <person name="Murat C."/>
            <person name="Riley R."/>
            <person name="Ohm R."/>
            <person name="Sun H."/>
            <person name="Tunlid A."/>
            <person name="Henrissat B."/>
            <person name="Grigoriev I.V."/>
            <person name="Hibbett D.S."/>
            <person name="Martin F."/>
        </authorList>
    </citation>
    <scope>NUCLEOTIDE SEQUENCE [LARGE SCALE GENOMIC DNA]</scope>
    <source>
        <strain evidence="2 3">SS14</strain>
    </source>
</reference>
<dbReference type="HOGENOM" id="CLU_1210451_0_0_1"/>
<keyword evidence="3" id="KW-1185">Reference proteome</keyword>
<evidence type="ECO:0000313" key="3">
    <source>
        <dbReference type="Proteomes" id="UP000054279"/>
    </source>
</evidence>
<evidence type="ECO:0000313" key="2">
    <source>
        <dbReference type="EMBL" id="KIJ35050.1"/>
    </source>
</evidence>
<accession>A0A0C9VC04</accession>